<dbReference type="AlphaFoldDB" id="A0A0C1CZD4"/>
<dbReference type="STRING" id="266749.SAMN05421876_10397"/>
<organism evidence="1 2">
    <name type="scientific">Kaistella jeonii</name>
    <dbReference type="NCBI Taxonomy" id="266749"/>
    <lineage>
        <taxon>Bacteria</taxon>
        <taxon>Pseudomonadati</taxon>
        <taxon>Bacteroidota</taxon>
        <taxon>Flavobacteriia</taxon>
        <taxon>Flavobacteriales</taxon>
        <taxon>Weeksellaceae</taxon>
        <taxon>Chryseobacterium group</taxon>
        <taxon>Kaistella</taxon>
    </lineage>
</organism>
<keyword evidence="2" id="KW-1185">Reference proteome</keyword>
<comment type="caution">
    <text evidence="1">The sequence shown here is derived from an EMBL/GenBank/DDBJ whole genome shotgun (WGS) entry which is preliminary data.</text>
</comment>
<evidence type="ECO:0000313" key="2">
    <source>
        <dbReference type="Proteomes" id="UP000031473"/>
    </source>
</evidence>
<dbReference type="Proteomes" id="UP000031473">
    <property type="component" value="Unassembled WGS sequence"/>
</dbReference>
<reference evidence="1 2" key="1">
    <citation type="submission" date="2014-10" db="EMBL/GenBank/DDBJ databases">
        <title>Kaistella jeonii genome.</title>
        <authorList>
            <person name="Clayton J.T."/>
            <person name="Newman J.D."/>
        </authorList>
    </citation>
    <scope>NUCLEOTIDE SEQUENCE [LARGE SCALE GENOMIC DNA]</scope>
    <source>
        <strain evidence="1 2">DSM 17048</strain>
    </source>
</reference>
<sequence>MLYRDHLIMSVQNLIETEQILFTNALNLSMFGELEHLDDSFENDDKFRFNLHLLKSIDDLNVKNIITVIETIQEKVEYLINVNKLTENELDNEYDF</sequence>
<evidence type="ECO:0000313" key="1">
    <source>
        <dbReference type="EMBL" id="KIA89791.1"/>
    </source>
</evidence>
<proteinExistence type="predicted"/>
<gene>
    <name evidence="1" type="ORF">OA86_03970</name>
</gene>
<dbReference type="EMBL" id="JSYL01000002">
    <property type="protein sequence ID" value="KIA89791.1"/>
    <property type="molecule type" value="Genomic_DNA"/>
</dbReference>
<name>A0A0C1CZD4_9FLAO</name>
<accession>A0A0C1CZD4</accession>
<protein>
    <submittedName>
        <fullName evidence="1">Uncharacterized protein</fullName>
    </submittedName>
</protein>